<keyword evidence="3" id="KW-1185">Reference proteome</keyword>
<dbReference type="EMBL" id="CP036281">
    <property type="protein sequence ID" value="QDU82418.1"/>
    <property type="molecule type" value="Genomic_DNA"/>
</dbReference>
<dbReference type="Pfam" id="PF01569">
    <property type="entry name" value="PAP2"/>
    <property type="match status" value="1"/>
</dbReference>
<dbReference type="SUPFAM" id="SSF48317">
    <property type="entry name" value="Acid phosphatase/Vanadium-dependent haloperoxidase"/>
    <property type="match status" value="1"/>
</dbReference>
<protein>
    <submittedName>
        <fullName evidence="2">PAP2 superfamily protein</fullName>
    </submittedName>
</protein>
<dbReference type="AlphaFoldDB" id="A0A518CT62"/>
<evidence type="ECO:0000313" key="2">
    <source>
        <dbReference type="EMBL" id="QDU82418.1"/>
    </source>
</evidence>
<gene>
    <name evidence="2" type="ORF">Pla110_41740</name>
</gene>
<dbReference type="Proteomes" id="UP000317178">
    <property type="component" value="Chromosome"/>
</dbReference>
<name>A0A518CT62_9PLAN</name>
<accession>A0A518CT62</accession>
<dbReference type="KEGG" id="plon:Pla110_41740"/>
<sequence>MTFGLIGGALMANSSIDEKLRHKVQQNIRSATSDDWFEMLHAQKELGNGYYTLPLFAASWMVGEVFDEDPRAALAGTWGERSLRAFAVGAPPMLLAQRVTGASRPGEATYKSNWNPLQDNNGVSGHSFMGAIPFLTAAKMTDEPWLQTLYYGGSTLAAFSRVNDDHHYASQAFLGWGFAWLATRAVFSTDSRTVKKLSRTQDTVNQGCCETLTACVLRQVGSNARRRIQYNRCHRS</sequence>
<reference evidence="2 3" key="1">
    <citation type="submission" date="2019-02" db="EMBL/GenBank/DDBJ databases">
        <title>Deep-cultivation of Planctomycetes and their phenomic and genomic characterization uncovers novel biology.</title>
        <authorList>
            <person name="Wiegand S."/>
            <person name="Jogler M."/>
            <person name="Boedeker C."/>
            <person name="Pinto D."/>
            <person name="Vollmers J."/>
            <person name="Rivas-Marin E."/>
            <person name="Kohn T."/>
            <person name="Peeters S.H."/>
            <person name="Heuer A."/>
            <person name="Rast P."/>
            <person name="Oberbeckmann S."/>
            <person name="Bunk B."/>
            <person name="Jeske O."/>
            <person name="Meyerdierks A."/>
            <person name="Storesund J.E."/>
            <person name="Kallscheuer N."/>
            <person name="Luecker S."/>
            <person name="Lage O.M."/>
            <person name="Pohl T."/>
            <person name="Merkel B.J."/>
            <person name="Hornburger P."/>
            <person name="Mueller R.-W."/>
            <person name="Bruemmer F."/>
            <person name="Labrenz M."/>
            <person name="Spormann A.M."/>
            <person name="Op den Camp H."/>
            <person name="Overmann J."/>
            <person name="Amann R."/>
            <person name="Jetten M.S.M."/>
            <person name="Mascher T."/>
            <person name="Medema M.H."/>
            <person name="Devos D.P."/>
            <person name="Kaster A.-K."/>
            <person name="Ovreas L."/>
            <person name="Rohde M."/>
            <person name="Galperin M.Y."/>
            <person name="Jogler C."/>
        </authorList>
    </citation>
    <scope>NUCLEOTIDE SEQUENCE [LARGE SCALE GENOMIC DNA]</scope>
    <source>
        <strain evidence="2 3">Pla110</strain>
    </source>
</reference>
<dbReference type="InterPro" id="IPR036938">
    <property type="entry name" value="PAP2/HPO_sf"/>
</dbReference>
<proteinExistence type="predicted"/>
<organism evidence="2 3">
    <name type="scientific">Polystyrenella longa</name>
    <dbReference type="NCBI Taxonomy" id="2528007"/>
    <lineage>
        <taxon>Bacteria</taxon>
        <taxon>Pseudomonadati</taxon>
        <taxon>Planctomycetota</taxon>
        <taxon>Planctomycetia</taxon>
        <taxon>Planctomycetales</taxon>
        <taxon>Planctomycetaceae</taxon>
        <taxon>Polystyrenella</taxon>
    </lineage>
</organism>
<dbReference type="OrthoDB" id="271145at2"/>
<dbReference type="Gene3D" id="1.20.144.10">
    <property type="entry name" value="Phosphatidic acid phosphatase type 2/haloperoxidase"/>
    <property type="match status" value="1"/>
</dbReference>
<evidence type="ECO:0000259" key="1">
    <source>
        <dbReference type="Pfam" id="PF01569"/>
    </source>
</evidence>
<dbReference type="InterPro" id="IPR000326">
    <property type="entry name" value="PAP2/HPO"/>
</dbReference>
<feature type="domain" description="Phosphatidic acid phosphatase type 2/haloperoxidase" evidence="1">
    <location>
        <begin position="116"/>
        <end position="189"/>
    </location>
</feature>
<evidence type="ECO:0000313" key="3">
    <source>
        <dbReference type="Proteomes" id="UP000317178"/>
    </source>
</evidence>